<comment type="subcellular location">
    <subcellularLocation>
        <location evidence="1">Membrane</location>
        <topology evidence="1">Multi-pass membrane protein</topology>
    </subcellularLocation>
</comment>
<feature type="compositionally biased region" description="Low complexity" evidence="6">
    <location>
        <begin position="218"/>
        <end position="234"/>
    </location>
</feature>
<keyword evidence="5 7" id="KW-0472">Membrane</keyword>
<reference evidence="9" key="1">
    <citation type="submission" date="2023-10" db="EMBL/GenBank/DDBJ databases">
        <authorList>
            <person name="Chen Y."/>
            <person name="Shah S."/>
            <person name="Dougan E. K."/>
            <person name="Thang M."/>
            <person name="Chan C."/>
        </authorList>
    </citation>
    <scope>NUCLEOTIDE SEQUENCE [LARGE SCALE GENOMIC DNA]</scope>
</reference>
<keyword evidence="4 7" id="KW-1133">Transmembrane helix</keyword>
<comment type="caution">
    <text evidence="9">The sequence shown here is derived from an EMBL/GenBank/DDBJ whole genome shotgun (WGS) entry which is preliminary data.</text>
</comment>
<dbReference type="InterPro" id="IPR007829">
    <property type="entry name" value="TM2"/>
</dbReference>
<evidence type="ECO:0000256" key="2">
    <source>
        <dbReference type="ARBA" id="ARBA00008284"/>
    </source>
</evidence>
<feature type="domain" description="TM2" evidence="8">
    <location>
        <begin position="21"/>
        <end position="69"/>
    </location>
</feature>
<dbReference type="InterPro" id="IPR050932">
    <property type="entry name" value="TM2D1-3-like"/>
</dbReference>
<comment type="similarity">
    <text evidence="2">Belongs to the TM2 family.</text>
</comment>
<proteinExistence type="inferred from homology"/>
<evidence type="ECO:0000256" key="6">
    <source>
        <dbReference type="SAM" id="MobiDB-lite"/>
    </source>
</evidence>
<accession>A0ABN9PJS7</accession>
<evidence type="ECO:0000256" key="4">
    <source>
        <dbReference type="ARBA" id="ARBA00022989"/>
    </source>
</evidence>
<keyword evidence="3 7" id="KW-0812">Transmembrane</keyword>
<evidence type="ECO:0000256" key="5">
    <source>
        <dbReference type="ARBA" id="ARBA00023136"/>
    </source>
</evidence>
<feature type="non-terminal residue" evidence="9">
    <location>
        <position position="1"/>
    </location>
</feature>
<protein>
    <recommendedName>
        <fullName evidence="8">TM2 domain-containing protein</fullName>
    </recommendedName>
</protein>
<evidence type="ECO:0000313" key="10">
    <source>
        <dbReference type="Proteomes" id="UP001189429"/>
    </source>
</evidence>
<evidence type="ECO:0000256" key="3">
    <source>
        <dbReference type="ARBA" id="ARBA00022692"/>
    </source>
</evidence>
<dbReference type="PANTHER" id="PTHR21016">
    <property type="entry name" value="BETA-AMYLOID BINDING PROTEIN-RELATED"/>
    <property type="match status" value="1"/>
</dbReference>
<feature type="transmembrane region" description="Helical" evidence="7">
    <location>
        <begin position="26"/>
        <end position="45"/>
    </location>
</feature>
<evidence type="ECO:0000256" key="7">
    <source>
        <dbReference type="SAM" id="Phobius"/>
    </source>
</evidence>
<gene>
    <name evidence="9" type="ORF">PCOR1329_LOCUS2406</name>
</gene>
<evidence type="ECO:0000259" key="8">
    <source>
        <dbReference type="Pfam" id="PF05154"/>
    </source>
</evidence>
<feature type="region of interest" description="Disordered" evidence="6">
    <location>
        <begin position="218"/>
        <end position="266"/>
    </location>
</feature>
<organism evidence="9 10">
    <name type="scientific">Prorocentrum cordatum</name>
    <dbReference type="NCBI Taxonomy" id="2364126"/>
    <lineage>
        <taxon>Eukaryota</taxon>
        <taxon>Sar</taxon>
        <taxon>Alveolata</taxon>
        <taxon>Dinophyceae</taxon>
        <taxon>Prorocentrales</taxon>
        <taxon>Prorocentraceae</taxon>
        <taxon>Prorocentrum</taxon>
    </lineage>
</organism>
<sequence>PAVLAFCECDRDWADPECRTQRKSQAVAFSLSLFAGYVGLDHFYLGEYYSGLVKLGTLGGLGLWWVLDVVRLGSAPVYASSGFRLAADLPHWIYVGSVVVLFALIGYGFFAVINPSATKQRKLKKAMLQAEEDFFKTRSATAEINANDAVGMPVRSSYHVPLPTGFSYGTMIPEEVRRASFGNPMASYSVFNDQQARAAGDAAAAGQEISARLQQATPMTNPAEAATAPAGSGATPPPTPPASDGALTPRGGEARHGTVFLGAPVG</sequence>
<dbReference type="Proteomes" id="UP001189429">
    <property type="component" value="Unassembled WGS sequence"/>
</dbReference>
<keyword evidence="10" id="KW-1185">Reference proteome</keyword>
<name>A0ABN9PJS7_9DINO</name>
<evidence type="ECO:0000256" key="1">
    <source>
        <dbReference type="ARBA" id="ARBA00004141"/>
    </source>
</evidence>
<feature type="transmembrane region" description="Helical" evidence="7">
    <location>
        <begin position="92"/>
        <end position="113"/>
    </location>
</feature>
<dbReference type="PANTHER" id="PTHR21016:SF25">
    <property type="entry name" value="TM2 DOMAIN-CONTAINING PROTEIN DDB_G0277895-RELATED"/>
    <property type="match status" value="1"/>
</dbReference>
<dbReference type="Pfam" id="PF05154">
    <property type="entry name" value="TM2"/>
    <property type="match status" value="1"/>
</dbReference>
<evidence type="ECO:0000313" key="9">
    <source>
        <dbReference type="EMBL" id="CAK0791543.1"/>
    </source>
</evidence>
<dbReference type="EMBL" id="CAUYUJ010000605">
    <property type="protein sequence ID" value="CAK0791543.1"/>
    <property type="molecule type" value="Genomic_DNA"/>
</dbReference>